<dbReference type="Gene3D" id="3.30.420.40">
    <property type="match status" value="2"/>
</dbReference>
<dbReference type="KEGG" id="htl:HPTL_1024"/>
<accession>A0A2Z6DY70</accession>
<organism evidence="2 3">
    <name type="scientific">Hydrogenophilus thermoluteolus</name>
    <name type="common">Pseudomonas hydrogenothermophila</name>
    <dbReference type="NCBI Taxonomy" id="297"/>
    <lineage>
        <taxon>Bacteria</taxon>
        <taxon>Pseudomonadati</taxon>
        <taxon>Pseudomonadota</taxon>
        <taxon>Hydrogenophilia</taxon>
        <taxon>Hydrogenophilales</taxon>
        <taxon>Hydrogenophilaceae</taxon>
        <taxon>Hydrogenophilus</taxon>
    </lineage>
</organism>
<keyword evidence="2" id="KW-0378">Hydrolase</keyword>
<protein>
    <submittedName>
        <fullName evidence="2">Glycoprotease</fullName>
    </submittedName>
</protein>
<dbReference type="AlphaFoldDB" id="A0A2Z6DY70"/>
<dbReference type="Pfam" id="PF00814">
    <property type="entry name" value="TsaD"/>
    <property type="match status" value="1"/>
</dbReference>
<dbReference type="InterPro" id="IPR000905">
    <property type="entry name" value="Gcp-like_dom"/>
</dbReference>
<dbReference type="GO" id="GO:0002949">
    <property type="term" value="P:tRNA threonylcarbamoyladenosine modification"/>
    <property type="evidence" value="ECO:0007669"/>
    <property type="project" value="InterPro"/>
</dbReference>
<name>A0A2Z6DY70_HYDTE</name>
<reference evidence="2 3" key="1">
    <citation type="submission" date="2018-04" db="EMBL/GenBank/DDBJ databases">
        <title>Complete genome sequence of Hydrogenophilus thermoluteolus TH-1.</title>
        <authorList>
            <person name="Arai H."/>
        </authorList>
    </citation>
    <scope>NUCLEOTIDE SEQUENCE [LARGE SCALE GENOMIC DNA]</scope>
    <source>
        <strain evidence="2 3">TH-1</strain>
    </source>
</reference>
<dbReference type="OrthoDB" id="9809995at2"/>
<sequence>MKILAFDTASDHACVAVQWDEAVHTRKLQGYARHAEHLLAAIAQTFAEKGLGNWQQEIDAIAFGAGPGAFTGVRLACAVAQGMGMALGKPLLALDALALVGRSAYPEGPSGRVWVAADARMGEWYHRWFEVTAGGEWQPRSEPALVSPHTARWDEIAIDPDGTEFRFAGFRLAEGWPESWPAPFETRWIDAIAPEALLAAARAAAAQEQFVAADAAQPVYVRERVALTLEEQQALRAKKREAATQSRA</sequence>
<proteinExistence type="predicted"/>
<evidence type="ECO:0000313" key="2">
    <source>
        <dbReference type="EMBL" id="BBD77288.1"/>
    </source>
</evidence>
<dbReference type="Proteomes" id="UP000262004">
    <property type="component" value="Chromosome"/>
</dbReference>
<dbReference type="GO" id="GO:0006508">
    <property type="term" value="P:proteolysis"/>
    <property type="evidence" value="ECO:0007669"/>
    <property type="project" value="UniProtKB-KW"/>
</dbReference>
<dbReference type="InterPro" id="IPR043129">
    <property type="entry name" value="ATPase_NBD"/>
</dbReference>
<dbReference type="GO" id="GO:0008233">
    <property type="term" value="F:peptidase activity"/>
    <property type="evidence" value="ECO:0007669"/>
    <property type="project" value="UniProtKB-KW"/>
</dbReference>
<dbReference type="NCBIfam" id="TIGR03725">
    <property type="entry name" value="T6A_YeaZ"/>
    <property type="match status" value="1"/>
</dbReference>
<dbReference type="EMBL" id="AP018558">
    <property type="protein sequence ID" value="BBD77288.1"/>
    <property type="molecule type" value="Genomic_DNA"/>
</dbReference>
<gene>
    <name evidence="2" type="ORF">HPTL_1024</name>
</gene>
<dbReference type="SUPFAM" id="SSF53067">
    <property type="entry name" value="Actin-like ATPase domain"/>
    <property type="match status" value="2"/>
</dbReference>
<evidence type="ECO:0000313" key="3">
    <source>
        <dbReference type="Proteomes" id="UP000262004"/>
    </source>
</evidence>
<keyword evidence="2" id="KW-0645">Protease</keyword>
<feature type="domain" description="Gcp-like" evidence="1">
    <location>
        <begin position="33"/>
        <end position="126"/>
    </location>
</feature>
<dbReference type="InterPro" id="IPR022496">
    <property type="entry name" value="T6A_TsaB"/>
</dbReference>
<keyword evidence="3" id="KW-1185">Reference proteome</keyword>
<evidence type="ECO:0000259" key="1">
    <source>
        <dbReference type="Pfam" id="PF00814"/>
    </source>
</evidence>
<dbReference type="RefSeq" id="WP_119335037.1">
    <property type="nucleotide sequence ID" value="NZ_AP018558.1"/>
</dbReference>